<gene>
    <name evidence="1" type="ORF">MGWOODY_Clf2558</name>
</gene>
<accession>A0A170Q9H3</accession>
<dbReference type="AlphaFoldDB" id="A0A170Q9H3"/>
<name>A0A170Q9H3_9ZZZZ</name>
<dbReference type="PROSITE" id="PS51257">
    <property type="entry name" value="PROKAR_LIPOPROTEIN"/>
    <property type="match status" value="1"/>
</dbReference>
<organism evidence="1">
    <name type="scientific">hydrothermal vent metagenome</name>
    <dbReference type="NCBI Taxonomy" id="652676"/>
    <lineage>
        <taxon>unclassified sequences</taxon>
        <taxon>metagenomes</taxon>
        <taxon>ecological metagenomes</taxon>
    </lineage>
</organism>
<protein>
    <submittedName>
        <fullName evidence="1">Uncharacterized protein</fullName>
    </submittedName>
</protein>
<proteinExistence type="predicted"/>
<evidence type="ECO:0000313" key="1">
    <source>
        <dbReference type="EMBL" id="CUV01677.1"/>
    </source>
</evidence>
<reference evidence="1" key="1">
    <citation type="submission" date="2015-10" db="EMBL/GenBank/DDBJ databases">
        <authorList>
            <person name="Gilbert D.G."/>
        </authorList>
    </citation>
    <scope>NUCLEOTIDE SEQUENCE</scope>
</reference>
<sequence length="132" mass="13903">MERLAFVPVIFLLLTLLAGCGGDDETAPMINEVAYTAADYHLIGPQFLHSGMTKLTLANDGMDLHHQQLLSPQQEMTQDDLIAVFMSGEPGPLSTGLDAAGEVGALNLGISGSVTLDLAADNYLMVGFVPNA</sequence>
<dbReference type="EMBL" id="FAXA01000116">
    <property type="protein sequence ID" value="CUV01677.1"/>
    <property type="molecule type" value="Genomic_DNA"/>
</dbReference>